<dbReference type="AlphaFoldDB" id="A0A4E0QTT5"/>
<name>A0A4E0QTT5_FASHE</name>
<keyword evidence="1" id="KW-0812">Transmembrane</keyword>
<feature type="transmembrane region" description="Helical" evidence="1">
    <location>
        <begin position="7"/>
        <end position="28"/>
    </location>
</feature>
<gene>
    <name evidence="2" type="ORF">D915_011194</name>
</gene>
<evidence type="ECO:0000313" key="3">
    <source>
        <dbReference type="Proteomes" id="UP000230066"/>
    </source>
</evidence>
<dbReference type="Proteomes" id="UP000230066">
    <property type="component" value="Unassembled WGS sequence"/>
</dbReference>
<organism evidence="2 3">
    <name type="scientific">Fasciola hepatica</name>
    <name type="common">Liver fluke</name>
    <dbReference type="NCBI Taxonomy" id="6192"/>
    <lineage>
        <taxon>Eukaryota</taxon>
        <taxon>Metazoa</taxon>
        <taxon>Spiralia</taxon>
        <taxon>Lophotrochozoa</taxon>
        <taxon>Platyhelminthes</taxon>
        <taxon>Trematoda</taxon>
        <taxon>Digenea</taxon>
        <taxon>Plagiorchiida</taxon>
        <taxon>Echinostomata</taxon>
        <taxon>Echinostomatoidea</taxon>
        <taxon>Fasciolidae</taxon>
        <taxon>Fasciola</taxon>
    </lineage>
</organism>
<dbReference type="EMBL" id="JXXN02018982">
    <property type="protein sequence ID" value="THD17964.1"/>
    <property type="molecule type" value="Genomic_DNA"/>
</dbReference>
<proteinExistence type="predicted"/>
<reference evidence="2" key="1">
    <citation type="submission" date="2019-03" db="EMBL/GenBank/DDBJ databases">
        <title>Improved annotation for the trematode Fasciola hepatica.</title>
        <authorList>
            <person name="Choi Y.-J."/>
            <person name="Martin J."/>
            <person name="Mitreva M."/>
        </authorList>
    </citation>
    <scope>NUCLEOTIDE SEQUENCE [LARGE SCALE GENOMIC DNA]</scope>
</reference>
<protein>
    <submittedName>
        <fullName evidence="2">Uncharacterized protein</fullName>
    </submittedName>
</protein>
<keyword evidence="1" id="KW-0472">Membrane</keyword>
<comment type="caution">
    <text evidence="2">The sequence shown here is derived from an EMBL/GenBank/DDBJ whole genome shotgun (WGS) entry which is preliminary data.</text>
</comment>
<evidence type="ECO:0000256" key="1">
    <source>
        <dbReference type="SAM" id="Phobius"/>
    </source>
</evidence>
<evidence type="ECO:0000313" key="2">
    <source>
        <dbReference type="EMBL" id="THD17964.1"/>
    </source>
</evidence>
<sequence>MTAVARFVVHVVVVAVDGAILMKVTLISGRSVWFRSSL</sequence>
<keyword evidence="1" id="KW-1133">Transmembrane helix</keyword>
<keyword evidence="3" id="KW-1185">Reference proteome</keyword>
<accession>A0A4E0QTT5</accession>